<keyword evidence="2" id="KW-1185">Reference proteome</keyword>
<reference evidence="1" key="1">
    <citation type="submission" date="2021-02" db="EMBL/GenBank/DDBJ databases">
        <authorList>
            <consortium name="DOE Joint Genome Institute"/>
            <person name="Ahrendt S."/>
            <person name="Looney B.P."/>
            <person name="Miyauchi S."/>
            <person name="Morin E."/>
            <person name="Drula E."/>
            <person name="Courty P.E."/>
            <person name="Chicoki N."/>
            <person name="Fauchery L."/>
            <person name="Kohler A."/>
            <person name="Kuo A."/>
            <person name="Labutti K."/>
            <person name="Pangilinan J."/>
            <person name="Lipzen A."/>
            <person name="Riley R."/>
            <person name="Andreopoulos W."/>
            <person name="He G."/>
            <person name="Johnson J."/>
            <person name="Barry K.W."/>
            <person name="Grigoriev I.V."/>
            <person name="Nagy L."/>
            <person name="Hibbett D."/>
            <person name="Henrissat B."/>
            <person name="Matheny P.B."/>
            <person name="Labbe J."/>
            <person name="Martin F."/>
        </authorList>
    </citation>
    <scope>NUCLEOTIDE SEQUENCE</scope>
    <source>
        <strain evidence="1">EC-137</strain>
    </source>
</reference>
<organism evidence="1 2">
    <name type="scientific">Vararia minispora EC-137</name>
    <dbReference type="NCBI Taxonomy" id="1314806"/>
    <lineage>
        <taxon>Eukaryota</taxon>
        <taxon>Fungi</taxon>
        <taxon>Dikarya</taxon>
        <taxon>Basidiomycota</taxon>
        <taxon>Agaricomycotina</taxon>
        <taxon>Agaricomycetes</taxon>
        <taxon>Russulales</taxon>
        <taxon>Lachnocladiaceae</taxon>
        <taxon>Vararia</taxon>
    </lineage>
</organism>
<evidence type="ECO:0000313" key="1">
    <source>
        <dbReference type="EMBL" id="KAI0033144.1"/>
    </source>
</evidence>
<protein>
    <submittedName>
        <fullName evidence="1">Sure-like protein</fullName>
    </submittedName>
</protein>
<reference evidence="1" key="2">
    <citation type="journal article" date="2022" name="New Phytol.">
        <title>Evolutionary transition to the ectomycorrhizal habit in the genomes of a hyperdiverse lineage of mushroom-forming fungi.</title>
        <authorList>
            <person name="Looney B."/>
            <person name="Miyauchi S."/>
            <person name="Morin E."/>
            <person name="Drula E."/>
            <person name="Courty P.E."/>
            <person name="Kohler A."/>
            <person name="Kuo A."/>
            <person name="LaButti K."/>
            <person name="Pangilinan J."/>
            <person name="Lipzen A."/>
            <person name="Riley R."/>
            <person name="Andreopoulos W."/>
            <person name="He G."/>
            <person name="Johnson J."/>
            <person name="Nolan M."/>
            <person name="Tritt A."/>
            <person name="Barry K.W."/>
            <person name="Grigoriev I.V."/>
            <person name="Nagy L.G."/>
            <person name="Hibbett D."/>
            <person name="Henrissat B."/>
            <person name="Matheny P.B."/>
            <person name="Labbe J."/>
            <person name="Martin F.M."/>
        </authorList>
    </citation>
    <scope>NUCLEOTIDE SEQUENCE</scope>
    <source>
        <strain evidence="1">EC-137</strain>
    </source>
</reference>
<accession>A0ACB8QMP8</accession>
<name>A0ACB8QMP8_9AGAM</name>
<comment type="caution">
    <text evidence="1">The sequence shown here is derived from an EMBL/GenBank/DDBJ whole genome shotgun (WGS) entry which is preliminary data.</text>
</comment>
<proteinExistence type="predicted"/>
<gene>
    <name evidence="1" type="ORF">K488DRAFT_48330</name>
</gene>
<dbReference type="EMBL" id="MU273526">
    <property type="protein sequence ID" value="KAI0033144.1"/>
    <property type="molecule type" value="Genomic_DNA"/>
</dbReference>
<evidence type="ECO:0000313" key="2">
    <source>
        <dbReference type="Proteomes" id="UP000814128"/>
    </source>
</evidence>
<dbReference type="Proteomes" id="UP000814128">
    <property type="component" value="Unassembled WGS sequence"/>
</dbReference>
<sequence>MSIEKPRVLLTNDDGPPGPDSPYIYGLYLHLTRELGWEVKVVVPSSQKSWIGKAYQIHDTIRGRYYYPKDPNGHGEVSEVSRPLKEGEVAEWVLLDGTPATCTNIGLHNLYYGEIDLLLSGPNFGRNTSAAFVLSSGTIGAALSASLSGTRAIALSYGTVKHRPPTEWHAPAHNLGLRIIQRLWKNWGADMDGLREGKVDLYNVNIPMVEALATAEGLPVLWTRIWRNTYGRLFKADTLDAKPSPDVPAAGPGVSVTTEGGGREKVSKQEISRLVFKFSPDMSGLIGSGPDALPEGSDGWAIEKGWASVTPLRASFAEPEAGDVFLDGATIEDRFMKLKL</sequence>